<evidence type="ECO:0000313" key="1">
    <source>
        <dbReference type="EMBL" id="GEO22686.1"/>
    </source>
</evidence>
<sequence length="440" mass="48750">MLSAPFLLQGQTLDKTEVLSKDQFEFLEGLTEAVLEASRIYPNQFISDAFGANNTGGTLIRPGGRNAYPSFWIRDYAMSLETGLISLEEQKHMLLLTAQTQANQTWITSGGSMIPVGAIADHIRIDDGLPIYFPGTYSFTDQGTEKWGSLPPYGDQFMFVHMAYIYVKANGGMSILSEEINGLNLIERLTLAFHVPPSGLENQLVIASEKFRGVDFGFRDAIEFTGELLYPSLLKYRAALELSALFSIMNRPELAVKYQQIAKAIKESIPNVFRDDSGFLKASTKLSAQPDVWGTSLAVYLGVLEGEELAAASEVLMEAYKKGTISYRGNIRHVPTDHDFDENKVWEKSIAAKNTYQNGAYWGTPTGWVAYAIHQSSPELAKQLATEYIDELIENDFRKGTAFGAPYECFDKEGGTQNPVYLTSVASPLAVFREILSGQK</sequence>
<dbReference type="GO" id="GO:0005975">
    <property type="term" value="P:carbohydrate metabolic process"/>
    <property type="evidence" value="ECO:0007669"/>
    <property type="project" value="InterPro"/>
</dbReference>
<dbReference type="InterPro" id="IPR012341">
    <property type="entry name" value="6hp_glycosidase-like_sf"/>
</dbReference>
<dbReference type="EMBL" id="BJYV01000016">
    <property type="protein sequence ID" value="GEO22686.1"/>
    <property type="molecule type" value="Genomic_DNA"/>
</dbReference>
<gene>
    <name evidence="1" type="ORF">CQA01_32200</name>
</gene>
<protein>
    <submittedName>
        <fullName evidence="1">Uncharacterized protein</fullName>
    </submittedName>
</protein>
<proteinExistence type="predicted"/>
<organism evidence="1 2">
    <name type="scientific">Cyclobacterium qasimii</name>
    <dbReference type="NCBI Taxonomy" id="1350429"/>
    <lineage>
        <taxon>Bacteria</taxon>
        <taxon>Pseudomonadati</taxon>
        <taxon>Bacteroidota</taxon>
        <taxon>Cytophagia</taxon>
        <taxon>Cytophagales</taxon>
        <taxon>Cyclobacteriaceae</taxon>
        <taxon>Cyclobacterium</taxon>
    </lineage>
</organism>
<dbReference type="SUPFAM" id="SSF48208">
    <property type="entry name" value="Six-hairpin glycosidases"/>
    <property type="match status" value="1"/>
</dbReference>
<reference evidence="1 2" key="1">
    <citation type="submission" date="2019-07" db="EMBL/GenBank/DDBJ databases">
        <title>Whole genome shotgun sequence of Cyclobacterium qasimii NBRC 106168.</title>
        <authorList>
            <person name="Hosoyama A."/>
            <person name="Uohara A."/>
            <person name="Ohji S."/>
            <person name="Ichikawa N."/>
        </authorList>
    </citation>
    <scope>NUCLEOTIDE SEQUENCE [LARGE SCALE GENOMIC DNA]</scope>
    <source>
        <strain evidence="1 2">NBRC 106168</strain>
    </source>
</reference>
<dbReference type="Gene3D" id="1.50.10.10">
    <property type="match status" value="1"/>
</dbReference>
<dbReference type="InterPro" id="IPR008928">
    <property type="entry name" value="6-hairpin_glycosidase_sf"/>
</dbReference>
<dbReference type="AlphaFoldDB" id="A0A512CER5"/>
<keyword evidence="2" id="KW-1185">Reference proteome</keyword>
<accession>A0A512CER5</accession>
<comment type="caution">
    <text evidence="1">The sequence shown here is derived from an EMBL/GenBank/DDBJ whole genome shotgun (WGS) entry which is preliminary data.</text>
</comment>
<name>A0A512CER5_9BACT</name>
<evidence type="ECO:0000313" key="2">
    <source>
        <dbReference type="Proteomes" id="UP000321301"/>
    </source>
</evidence>
<dbReference type="Proteomes" id="UP000321301">
    <property type="component" value="Unassembled WGS sequence"/>
</dbReference>